<protein>
    <recommendedName>
        <fullName evidence="9">TRAP transporter small permease protein</fullName>
    </recommendedName>
</protein>
<dbReference type="InterPro" id="IPR007387">
    <property type="entry name" value="TRAP_DctQ"/>
</dbReference>
<dbReference type="GO" id="GO:0022857">
    <property type="term" value="F:transmembrane transporter activity"/>
    <property type="evidence" value="ECO:0007669"/>
    <property type="project" value="UniProtKB-UniRule"/>
</dbReference>
<comment type="function">
    <text evidence="9">Part of the tripartite ATP-independent periplasmic (TRAP) transport system.</text>
</comment>
<keyword evidence="7 9" id="KW-0472">Membrane</keyword>
<evidence type="ECO:0000259" key="10">
    <source>
        <dbReference type="Pfam" id="PF04290"/>
    </source>
</evidence>
<dbReference type="Proteomes" id="UP001139035">
    <property type="component" value="Unassembled WGS sequence"/>
</dbReference>
<feature type="transmembrane region" description="Helical" evidence="9">
    <location>
        <begin position="60"/>
        <end position="78"/>
    </location>
</feature>
<comment type="caution">
    <text evidence="11">The sequence shown here is derived from an EMBL/GenBank/DDBJ whole genome shotgun (WGS) entry which is preliminary data.</text>
</comment>
<keyword evidence="3" id="KW-1003">Cell membrane</keyword>
<dbReference type="PANTHER" id="PTHR35011:SF10">
    <property type="entry name" value="TRAP TRANSPORTER SMALL PERMEASE PROTEIN"/>
    <property type="match status" value="1"/>
</dbReference>
<evidence type="ECO:0000256" key="8">
    <source>
        <dbReference type="ARBA" id="ARBA00038436"/>
    </source>
</evidence>
<evidence type="ECO:0000256" key="2">
    <source>
        <dbReference type="ARBA" id="ARBA00022448"/>
    </source>
</evidence>
<feature type="transmembrane region" description="Helical" evidence="9">
    <location>
        <begin position="99"/>
        <end position="120"/>
    </location>
</feature>
<evidence type="ECO:0000256" key="5">
    <source>
        <dbReference type="ARBA" id="ARBA00022692"/>
    </source>
</evidence>
<keyword evidence="4 9" id="KW-0997">Cell inner membrane</keyword>
<proteinExistence type="inferred from homology"/>
<feature type="transmembrane region" description="Helical" evidence="9">
    <location>
        <begin position="21"/>
        <end position="45"/>
    </location>
</feature>
<comment type="similarity">
    <text evidence="8 9">Belongs to the TRAP transporter small permease family.</text>
</comment>
<feature type="domain" description="Tripartite ATP-independent periplasmic transporters DctQ component" evidence="10">
    <location>
        <begin position="37"/>
        <end position="166"/>
    </location>
</feature>
<dbReference type="EMBL" id="JAJUWU010000017">
    <property type="protein sequence ID" value="MCE7029614.1"/>
    <property type="molecule type" value="Genomic_DNA"/>
</dbReference>
<dbReference type="AlphaFoldDB" id="A0A9X1P4H8"/>
<keyword evidence="6 9" id="KW-1133">Transmembrane helix</keyword>
<keyword evidence="5 9" id="KW-0812">Transmembrane</keyword>
<evidence type="ECO:0000256" key="1">
    <source>
        <dbReference type="ARBA" id="ARBA00004429"/>
    </source>
</evidence>
<gene>
    <name evidence="11" type="ORF">LZD57_16620</name>
</gene>
<comment type="subunit">
    <text evidence="9">The complex comprises the extracytoplasmic solute receptor protein and the two transmembrane proteins.</text>
</comment>
<evidence type="ECO:0000256" key="3">
    <source>
        <dbReference type="ARBA" id="ARBA00022475"/>
    </source>
</evidence>
<evidence type="ECO:0000256" key="7">
    <source>
        <dbReference type="ARBA" id="ARBA00023136"/>
    </source>
</evidence>
<keyword evidence="12" id="KW-1185">Reference proteome</keyword>
<name>A0A9X1P4H8_9HYPH</name>
<dbReference type="InterPro" id="IPR055348">
    <property type="entry name" value="DctQ"/>
</dbReference>
<dbReference type="PANTHER" id="PTHR35011">
    <property type="entry name" value="2,3-DIKETO-L-GULONATE TRAP TRANSPORTER SMALL PERMEASE PROTEIN YIAM"/>
    <property type="match status" value="1"/>
</dbReference>
<evidence type="ECO:0000313" key="11">
    <source>
        <dbReference type="EMBL" id="MCE7029614.1"/>
    </source>
</evidence>
<evidence type="ECO:0000256" key="6">
    <source>
        <dbReference type="ARBA" id="ARBA00022989"/>
    </source>
</evidence>
<reference evidence="11" key="1">
    <citation type="submission" date="2022-01" db="EMBL/GenBank/DDBJ databases">
        <title>Jiella avicenniae sp. nov., a novel endophytic bacterium isolated from bark of Avicennia marina.</title>
        <authorList>
            <person name="Tuo L."/>
        </authorList>
    </citation>
    <scope>NUCLEOTIDE SEQUENCE</scope>
    <source>
        <strain evidence="11">CBK1P-4</strain>
    </source>
</reference>
<comment type="subcellular location">
    <subcellularLocation>
        <location evidence="1 9">Cell inner membrane</location>
        <topology evidence="1 9">Multi-pass membrane protein</topology>
    </subcellularLocation>
</comment>
<accession>A0A9X1P4H8</accession>
<organism evidence="11 12">
    <name type="scientific">Jiella avicenniae</name>
    <dbReference type="NCBI Taxonomy" id="2907202"/>
    <lineage>
        <taxon>Bacteria</taxon>
        <taxon>Pseudomonadati</taxon>
        <taxon>Pseudomonadota</taxon>
        <taxon>Alphaproteobacteria</taxon>
        <taxon>Hyphomicrobiales</taxon>
        <taxon>Aurantimonadaceae</taxon>
        <taxon>Jiella</taxon>
    </lineage>
</organism>
<evidence type="ECO:0000313" key="12">
    <source>
        <dbReference type="Proteomes" id="UP001139035"/>
    </source>
</evidence>
<dbReference type="GO" id="GO:0005886">
    <property type="term" value="C:plasma membrane"/>
    <property type="evidence" value="ECO:0007669"/>
    <property type="project" value="UniProtKB-SubCell"/>
</dbReference>
<sequence>MTTSQDDGVRSAGSAGRVFDLVATLVRVLAGGGLVALACLVLAEVVSRAFGRSLNVVEELAGYVVVAVTFLGAALAFRDQVMFRVGFVFDALPGVARRALTFVYLALSLGVSGVLIWQTIRLVQSSYSRGKFAPTELMTPLYIPQLLLPVGLSVIALFLLERAIIEFRGKAGD</sequence>
<dbReference type="GO" id="GO:0015740">
    <property type="term" value="P:C4-dicarboxylate transport"/>
    <property type="evidence" value="ECO:0007669"/>
    <property type="project" value="TreeGrafter"/>
</dbReference>
<feature type="transmembrane region" description="Helical" evidence="9">
    <location>
        <begin position="140"/>
        <end position="160"/>
    </location>
</feature>
<dbReference type="RefSeq" id="WP_233720604.1">
    <property type="nucleotide sequence ID" value="NZ_JAJUWU010000017.1"/>
</dbReference>
<dbReference type="Pfam" id="PF04290">
    <property type="entry name" value="DctQ"/>
    <property type="match status" value="1"/>
</dbReference>
<evidence type="ECO:0000256" key="4">
    <source>
        <dbReference type="ARBA" id="ARBA00022519"/>
    </source>
</evidence>
<evidence type="ECO:0000256" key="9">
    <source>
        <dbReference type="RuleBase" id="RU369079"/>
    </source>
</evidence>
<keyword evidence="2 9" id="KW-0813">Transport</keyword>